<evidence type="ECO:0000256" key="7">
    <source>
        <dbReference type="ARBA" id="ARBA00023125"/>
    </source>
</evidence>
<keyword evidence="6" id="KW-0805">Transcription regulation</keyword>
<dbReference type="FunFam" id="3.30.160.60:FF:000446">
    <property type="entry name" value="Zinc finger protein"/>
    <property type="match status" value="1"/>
</dbReference>
<keyword evidence="8" id="KW-0804">Transcription</keyword>
<gene>
    <name evidence="13" type="ORF">MMEN_LOCUS20365</name>
</gene>
<dbReference type="Proteomes" id="UP000677803">
    <property type="component" value="Unassembled WGS sequence"/>
</dbReference>
<evidence type="ECO:0000313" key="13">
    <source>
        <dbReference type="EMBL" id="CAG6016483.1"/>
    </source>
</evidence>
<dbReference type="GO" id="GO:0000978">
    <property type="term" value="F:RNA polymerase II cis-regulatory region sequence-specific DNA binding"/>
    <property type="evidence" value="ECO:0007669"/>
    <property type="project" value="TreeGrafter"/>
</dbReference>
<dbReference type="Gene3D" id="3.30.160.60">
    <property type="entry name" value="Classic Zinc Finger"/>
    <property type="match status" value="4"/>
</dbReference>
<dbReference type="FunFam" id="3.30.160.60:FF:001465">
    <property type="entry name" value="Zinc finger protein 560"/>
    <property type="match status" value="1"/>
</dbReference>
<keyword evidence="14" id="KW-1185">Reference proteome</keyword>
<reference evidence="13" key="1">
    <citation type="submission" date="2021-05" db="EMBL/GenBank/DDBJ databases">
        <authorList>
            <person name="Tigano A."/>
        </authorList>
    </citation>
    <scope>NUCLEOTIDE SEQUENCE</scope>
</reference>
<evidence type="ECO:0000256" key="2">
    <source>
        <dbReference type="ARBA" id="ARBA00022723"/>
    </source>
</evidence>
<comment type="caution">
    <text evidence="13">The sequence shown here is derived from an EMBL/GenBank/DDBJ whole genome shotgun (WGS) entry which is preliminary data.</text>
</comment>
<dbReference type="GO" id="GO:0005634">
    <property type="term" value="C:nucleus"/>
    <property type="evidence" value="ECO:0007669"/>
    <property type="project" value="UniProtKB-SubCell"/>
</dbReference>
<evidence type="ECO:0000256" key="9">
    <source>
        <dbReference type="ARBA" id="ARBA00023242"/>
    </source>
</evidence>
<keyword evidence="7" id="KW-0238">DNA-binding</keyword>
<dbReference type="FunFam" id="3.30.160.60:FF:000671">
    <property type="entry name" value="Zinc finger protein 26"/>
    <property type="match status" value="1"/>
</dbReference>
<evidence type="ECO:0000313" key="14">
    <source>
        <dbReference type="Proteomes" id="UP000677803"/>
    </source>
</evidence>
<dbReference type="PROSITE" id="PS00028">
    <property type="entry name" value="ZINC_FINGER_C2H2_1"/>
    <property type="match status" value="4"/>
</dbReference>
<feature type="domain" description="C2H2-type" evidence="12">
    <location>
        <begin position="173"/>
        <end position="201"/>
    </location>
</feature>
<accession>A0A8S4BZM3</accession>
<dbReference type="SMART" id="SM00355">
    <property type="entry name" value="ZnF_C2H2"/>
    <property type="match status" value="4"/>
</dbReference>
<keyword evidence="5" id="KW-0862">Zinc</keyword>
<evidence type="ECO:0000256" key="1">
    <source>
        <dbReference type="ARBA" id="ARBA00004123"/>
    </source>
</evidence>
<keyword evidence="4 10" id="KW-0863">Zinc-finger</keyword>
<keyword evidence="2" id="KW-0479">Metal-binding</keyword>
<proteinExistence type="predicted"/>
<organism evidence="13 14">
    <name type="scientific">Menidia menidia</name>
    <name type="common">Atlantic silverside</name>
    <dbReference type="NCBI Taxonomy" id="238744"/>
    <lineage>
        <taxon>Eukaryota</taxon>
        <taxon>Metazoa</taxon>
        <taxon>Chordata</taxon>
        <taxon>Craniata</taxon>
        <taxon>Vertebrata</taxon>
        <taxon>Euteleostomi</taxon>
        <taxon>Actinopterygii</taxon>
        <taxon>Neopterygii</taxon>
        <taxon>Teleostei</taxon>
        <taxon>Neoteleostei</taxon>
        <taxon>Acanthomorphata</taxon>
        <taxon>Ovalentaria</taxon>
        <taxon>Atherinomorphae</taxon>
        <taxon>Atheriniformes</taxon>
        <taxon>Atherinopsidae</taxon>
        <taxon>Menidiinae</taxon>
        <taxon>Menidia</taxon>
    </lineage>
</organism>
<dbReference type="Pfam" id="PF00096">
    <property type="entry name" value="zf-C2H2"/>
    <property type="match status" value="3"/>
</dbReference>
<dbReference type="PANTHER" id="PTHR23235">
    <property type="entry name" value="KRUEPPEL-LIKE TRANSCRIPTION FACTOR"/>
    <property type="match status" value="1"/>
</dbReference>
<dbReference type="PANTHER" id="PTHR23235:SF120">
    <property type="entry name" value="KRUPPEL-LIKE FACTOR 15"/>
    <property type="match status" value="1"/>
</dbReference>
<sequence length="327" mass="36952">MWGAQQLRMLVNERLAAAADEIFGMVEKTIAEYHEEVVRSRSEILKMRHQIDQLTVLQPRVFLLKEDITSVPEVAHQASAEEKKETQDKQQVKEEQVDLCIVPEPSADSSEDLKVSSYESEAASQKDCHMFPSVGSITVTLNDDDSWIGNDATGSSYCAPSRGDASFLHHDKKACRFCGLPFSRDCDLIRHVDESHAGEKAFKCSECDKEFARRDSLALHLRVHTGEKPHQCPFCGKFFTQSSNLRVHMRKHTGEKPYFCHSCGKMVAHSYHLKICSRQSSSTMEIRGEKSFRCSRCGKKFGTATDLKVHVEIHDARTSHDLEQAFA</sequence>
<feature type="domain" description="C2H2-type" evidence="12">
    <location>
        <begin position="230"/>
        <end position="257"/>
    </location>
</feature>
<evidence type="ECO:0000256" key="4">
    <source>
        <dbReference type="ARBA" id="ARBA00022771"/>
    </source>
</evidence>
<dbReference type="SUPFAM" id="SSF57667">
    <property type="entry name" value="beta-beta-alpha zinc fingers"/>
    <property type="match status" value="3"/>
</dbReference>
<dbReference type="FunFam" id="3.30.160.60:FF:000450">
    <property type="entry name" value="PR domain zinc finger protein 14"/>
    <property type="match status" value="1"/>
</dbReference>
<dbReference type="GO" id="GO:0000981">
    <property type="term" value="F:DNA-binding transcription factor activity, RNA polymerase II-specific"/>
    <property type="evidence" value="ECO:0007669"/>
    <property type="project" value="TreeGrafter"/>
</dbReference>
<keyword evidence="9" id="KW-0539">Nucleus</keyword>
<dbReference type="PROSITE" id="PS50157">
    <property type="entry name" value="ZINC_FINGER_C2H2_2"/>
    <property type="match status" value="4"/>
</dbReference>
<evidence type="ECO:0000256" key="11">
    <source>
        <dbReference type="SAM" id="MobiDB-lite"/>
    </source>
</evidence>
<feature type="compositionally biased region" description="Basic and acidic residues" evidence="11">
    <location>
        <begin position="79"/>
        <end position="95"/>
    </location>
</feature>
<dbReference type="OrthoDB" id="654211at2759"/>
<dbReference type="GO" id="GO:0000122">
    <property type="term" value="P:negative regulation of transcription by RNA polymerase II"/>
    <property type="evidence" value="ECO:0007669"/>
    <property type="project" value="UniProtKB-ARBA"/>
</dbReference>
<dbReference type="EMBL" id="CAJRST010039999">
    <property type="protein sequence ID" value="CAG6016483.1"/>
    <property type="molecule type" value="Genomic_DNA"/>
</dbReference>
<evidence type="ECO:0000256" key="6">
    <source>
        <dbReference type="ARBA" id="ARBA00023015"/>
    </source>
</evidence>
<keyword evidence="3" id="KW-0677">Repeat</keyword>
<name>A0A8S4BZM3_9TELE</name>
<dbReference type="InterPro" id="IPR013087">
    <property type="entry name" value="Znf_C2H2_type"/>
</dbReference>
<evidence type="ECO:0000256" key="3">
    <source>
        <dbReference type="ARBA" id="ARBA00022737"/>
    </source>
</evidence>
<dbReference type="AlphaFoldDB" id="A0A8S4BZM3"/>
<dbReference type="InterPro" id="IPR036236">
    <property type="entry name" value="Znf_C2H2_sf"/>
</dbReference>
<protein>
    <submittedName>
        <fullName evidence="13">(Atlantic silverside) hypothetical protein</fullName>
    </submittedName>
</protein>
<feature type="domain" description="C2H2-type" evidence="12">
    <location>
        <begin position="292"/>
        <end position="319"/>
    </location>
</feature>
<evidence type="ECO:0000256" key="5">
    <source>
        <dbReference type="ARBA" id="ARBA00022833"/>
    </source>
</evidence>
<feature type="region of interest" description="Disordered" evidence="11">
    <location>
        <begin position="75"/>
        <end position="95"/>
    </location>
</feature>
<evidence type="ECO:0000259" key="12">
    <source>
        <dbReference type="PROSITE" id="PS50157"/>
    </source>
</evidence>
<comment type="subcellular location">
    <subcellularLocation>
        <location evidence="1">Nucleus</location>
    </subcellularLocation>
</comment>
<evidence type="ECO:0000256" key="10">
    <source>
        <dbReference type="PROSITE-ProRule" id="PRU00042"/>
    </source>
</evidence>
<feature type="domain" description="C2H2-type" evidence="12">
    <location>
        <begin position="202"/>
        <end position="229"/>
    </location>
</feature>
<dbReference type="GO" id="GO:0008270">
    <property type="term" value="F:zinc ion binding"/>
    <property type="evidence" value="ECO:0007669"/>
    <property type="project" value="UniProtKB-KW"/>
</dbReference>
<evidence type="ECO:0000256" key="8">
    <source>
        <dbReference type="ARBA" id="ARBA00023163"/>
    </source>
</evidence>